<dbReference type="EMBL" id="CM000846">
    <property type="protein sequence ID" value="KRH22480.1"/>
    <property type="molecule type" value="Genomic_DNA"/>
</dbReference>
<evidence type="ECO:0000313" key="10">
    <source>
        <dbReference type="EMBL" id="KRH22480.1"/>
    </source>
</evidence>
<evidence type="ECO:0000256" key="5">
    <source>
        <dbReference type="ARBA" id="ARBA00023163"/>
    </source>
</evidence>
<evidence type="ECO:0000313" key="12">
    <source>
        <dbReference type="Proteomes" id="UP000008827"/>
    </source>
</evidence>
<sequence length="252" mass="28905">MKEQEDRKLIAYASRYGSWNWRQLPRFADVKIKLVNYFEVWSVIATHLPGRTDNEIKNHWHTPLRKRFGKNAVHSNKKVKATKSNSSESKQDKDSIENANSRPQPRIILTPQLPLKKTCYSDFLDACLESEDVNENIWTESYVANISNSNTPMAENGKGSSNFHGSDAAGTIMDYNENLVLENDDFGFLVALQPTATTENFWTDVYAADMSLVPNELLAPWVNESEEYFSSMYDADLWCQTNFHDLHLGLFH</sequence>
<reference evidence="10 11" key="1">
    <citation type="journal article" date="2010" name="Nature">
        <title>Genome sequence of the palaeopolyploid soybean.</title>
        <authorList>
            <person name="Schmutz J."/>
            <person name="Cannon S.B."/>
            <person name="Schlueter J."/>
            <person name="Ma J."/>
            <person name="Mitros T."/>
            <person name="Nelson W."/>
            <person name="Hyten D.L."/>
            <person name="Song Q."/>
            <person name="Thelen J.J."/>
            <person name="Cheng J."/>
            <person name="Xu D."/>
            <person name="Hellsten U."/>
            <person name="May G.D."/>
            <person name="Yu Y."/>
            <person name="Sakurai T."/>
            <person name="Umezawa T."/>
            <person name="Bhattacharyya M.K."/>
            <person name="Sandhu D."/>
            <person name="Valliyodan B."/>
            <person name="Lindquist E."/>
            <person name="Peto M."/>
            <person name="Grant D."/>
            <person name="Shu S."/>
            <person name="Goodstein D."/>
            <person name="Barry K."/>
            <person name="Futrell-Griggs M."/>
            <person name="Abernathy B."/>
            <person name="Du J."/>
            <person name="Tian Z."/>
            <person name="Zhu L."/>
            <person name="Gill N."/>
            <person name="Joshi T."/>
            <person name="Libault M."/>
            <person name="Sethuraman A."/>
            <person name="Zhang X.-C."/>
            <person name="Shinozaki K."/>
            <person name="Nguyen H.T."/>
            <person name="Wing R.A."/>
            <person name="Cregan P."/>
            <person name="Specht J."/>
            <person name="Grimwood J."/>
            <person name="Rokhsar D."/>
            <person name="Stacey G."/>
            <person name="Shoemaker R.C."/>
            <person name="Jackson S.A."/>
        </authorList>
    </citation>
    <scope>NUCLEOTIDE SEQUENCE [LARGE SCALE GENOMIC DNA]</scope>
    <source>
        <strain evidence="11">cv. Williams 82</strain>
        <tissue evidence="10">Callus</tissue>
    </source>
</reference>
<dbReference type="PANTHER" id="PTHR47997">
    <property type="entry name" value="MYB DOMAIN PROTEIN 55"/>
    <property type="match status" value="1"/>
</dbReference>
<feature type="compositionally biased region" description="Basic residues" evidence="7">
    <location>
        <begin position="71"/>
        <end position="81"/>
    </location>
</feature>
<keyword evidence="12" id="KW-1185">Reference proteome</keyword>
<feature type="domain" description="Myb-like" evidence="8">
    <location>
        <begin position="1"/>
        <end position="64"/>
    </location>
</feature>
<keyword evidence="5" id="KW-0804">Transcription</keyword>
<keyword evidence="2" id="KW-0677">Repeat</keyword>
<evidence type="ECO:0000259" key="8">
    <source>
        <dbReference type="PROSITE" id="PS50090"/>
    </source>
</evidence>
<accession>A0A0R0GW96</accession>
<dbReference type="InParanoid" id="A0A0R0GW96"/>
<dbReference type="InterPro" id="IPR051953">
    <property type="entry name" value="Plant_SW-associated_TFs"/>
</dbReference>
<comment type="subcellular location">
    <subcellularLocation>
        <location evidence="1">Nucleus</location>
    </subcellularLocation>
</comment>
<evidence type="ECO:0000259" key="9">
    <source>
        <dbReference type="PROSITE" id="PS51294"/>
    </source>
</evidence>
<dbReference type="OrthoDB" id="2143914at2759"/>
<evidence type="ECO:0000313" key="11">
    <source>
        <dbReference type="EnsemblPlants" id="KRH22480"/>
    </source>
</evidence>
<keyword evidence="6" id="KW-0539">Nucleus</keyword>
<dbReference type="SUPFAM" id="SSF46689">
    <property type="entry name" value="Homeodomain-like"/>
    <property type="match status" value="1"/>
</dbReference>
<reference evidence="11" key="2">
    <citation type="submission" date="2018-02" db="UniProtKB">
        <authorList>
            <consortium name="EnsemblPlants"/>
        </authorList>
    </citation>
    <scope>IDENTIFICATION</scope>
    <source>
        <strain evidence="11">Williams 82</strain>
    </source>
</reference>
<dbReference type="PROSITE" id="PS51294">
    <property type="entry name" value="HTH_MYB"/>
    <property type="match status" value="1"/>
</dbReference>
<dbReference type="PROSITE" id="PS50090">
    <property type="entry name" value="MYB_LIKE"/>
    <property type="match status" value="1"/>
</dbReference>
<evidence type="ECO:0000256" key="2">
    <source>
        <dbReference type="ARBA" id="ARBA00022737"/>
    </source>
</evidence>
<feature type="region of interest" description="Disordered" evidence="7">
    <location>
        <begin position="71"/>
        <end position="103"/>
    </location>
</feature>
<dbReference type="Gene3D" id="1.10.10.60">
    <property type="entry name" value="Homeodomain-like"/>
    <property type="match status" value="1"/>
</dbReference>
<dbReference type="Gramene" id="KRH22480">
    <property type="protein sequence ID" value="KRH22480"/>
    <property type="gene ID" value="GLYMA_13G303100"/>
</dbReference>
<organism evidence="10">
    <name type="scientific">Glycine max</name>
    <name type="common">Soybean</name>
    <name type="synonym">Glycine hispida</name>
    <dbReference type="NCBI Taxonomy" id="3847"/>
    <lineage>
        <taxon>Eukaryota</taxon>
        <taxon>Viridiplantae</taxon>
        <taxon>Streptophyta</taxon>
        <taxon>Embryophyta</taxon>
        <taxon>Tracheophyta</taxon>
        <taxon>Spermatophyta</taxon>
        <taxon>Magnoliopsida</taxon>
        <taxon>eudicotyledons</taxon>
        <taxon>Gunneridae</taxon>
        <taxon>Pentapetalae</taxon>
        <taxon>rosids</taxon>
        <taxon>fabids</taxon>
        <taxon>Fabales</taxon>
        <taxon>Fabaceae</taxon>
        <taxon>Papilionoideae</taxon>
        <taxon>50 kb inversion clade</taxon>
        <taxon>NPAAA clade</taxon>
        <taxon>indigoferoid/millettioid clade</taxon>
        <taxon>Phaseoleae</taxon>
        <taxon>Glycine</taxon>
        <taxon>Glycine subgen. Soja</taxon>
    </lineage>
</organism>
<dbReference type="Proteomes" id="UP000008827">
    <property type="component" value="Chromosome 13"/>
</dbReference>
<dbReference type="CDD" id="cd00167">
    <property type="entry name" value="SANT"/>
    <property type="match status" value="1"/>
</dbReference>
<feature type="domain" description="HTH myb-type" evidence="9">
    <location>
        <begin position="41"/>
        <end position="68"/>
    </location>
</feature>
<dbReference type="InterPro" id="IPR017930">
    <property type="entry name" value="Myb_dom"/>
</dbReference>
<dbReference type="InterPro" id="IPR009057">
    <property type="entry name" value="Homeodomain-like_sf"/>
</dbReference>
<dbReference type="GO" id="GO:0005634">
    <property type="term" value="C:nucleus"/>
    <property type="evidence" value="ECO:0007669"/>
    <property type="project" value="UniProtKB-SubCell"/>
</dbReference>
<protein>
    <submittedName>
        <fullName evidence="10 11">Uncharacterized protein</fullName>
    </submittedName>
</protein>
<dbReference type="OMA" id="NIWTEAC"/>
<dbReference type="Pfam" id="PF00249">
    <property type="entry name" value="Myb_DNA-binding"/>
    <property type="match status" value="1"/>
</dbReference>
<keyword evidence="3" id="KW-0805">Transcription regulation</keyword>
<keyword evidence="4" id="KW-0238">DNA-binding</keyword>
<reference evidence="10" key="3">
    <citation type="submission" date="2018-07" db="EMBL/GenBank/DDBJ databases">
        <title>WGS assembly of Glycine max.</title>
        <authorList>
            <person name="Schmutz J."/>
            <person name="Cannon S."/>
            <person name="Schlueter J."/>
            <person name="Ma J."/>
            <person name="Mitros T."/>
            <person name="Nelson W."/>
            <person name="Hyten D."/>
            <person name="Song Q."/>
            <person name="Thelen J."/>
            <person name="Cheng J."/>
            <person name="Xu D."/>
            <person name="Hellsten U."/>
            <person name="May G."/>
            <person name="Yu Y."/>
            <person name="Sakurai T."/>
            <person name="Umezawa T."/>
            <person name="Bhattacharyya M."/>
            <person name="Sandhu D."/>
            <person name="Valliyodan B."/>
            <person name="Lindquist E."/>
            <person name="Peto M."/>
            <person name="Grant D."/>
            <person name="Shu S."/>
            <person name="Goodstein D."/>
            <person name="Barry K."/>
            <person name="Futrell-Griggs M."/>
            <person name="Abernathy B."/>
            <person name="Du J."/>
            <person name="Tian Z."/>
            <person name="Zhu L."/>
            <person name="Gill N."/>
            <person name="Joshi T."/>
            <person name="Libault M."/>
            <person name="Sethuraman A."/>
            <person name="Zhang X."/>
            <person name="Shinozaki K."/>
            <person name="Nguyen H."/>
            <person name="Wing R."/>
            <person name="Cregan P."/>
            <person name="Specht J."/>
            <person name="Grimwood J."/>
            <person name="Rokhsar D."/>
            <person name="Stacey G."/>
            <person name="Shoemaker R."/>
            <person name="Jackson S."/>
        </authorList>
    </citation>
    <scope>NUCLEOTIDE SEQUENCE</scope>
    <source>
        <tissue evidence="10">Callus</tissue>
    </source>
</reference>
<evidence type="ECO:0000256" key="4">
    <source>
        <dbReference type="ARBA" id="ARBA00023125"/>
    </source>
</evidence>
<dbReference type="InterPro" id="IPR001005">
    <property type="entry name" value="SANT/Myb"/>
</dbReference>
<dbReference type="GO" id="GO:0003677">
    <property type="term" value="F:DNA binding"/>
    <property type="evidence" value="ECO:0007669"/>
    <property type="project" value="UniProtKB-KW"/>
</dbReference>
<evidence type="ECO:0000256" key="7">
    <source>
        <dbReference type="SAM" id="MobiDB-lite"/>
    </source>
</evidence>
<dbReference type="PANTHER" id="PTHR47997:SF75">
    <property type="entry name" value="MYB DOMAIN PROTEIN 55"/>
    <property type="match status" value="1"/>
</dbReference>
<evidence type="ECO:0000256" key="6">
    <source>
        <dbReference type="ARBA" id="ARBA00023242"/>
    </source>
</evidence>
<evidence type="ECO:0000256" key="1">
    <source>
        <dbReference type="ARBA" id="ARBA00004123"/>
    </source>
</evidence>
<dbReference type="SMR" id="A0A0R0GW96"/>
<evidence type="ECO:0000256" key="3">
    <source>
        <dbReference type="ARBA" id="ARBA00023015"/>
    </source>
</evidence>
<dbReference type="AlphaFoldDB" id="A0A0R0GW96"/>
<name>A0A0R0GW96_SOYBN</name>
<proteinExistence type="predicted"/>
<gene>
    <name evidence="10" type="ORF">GLYMA_13G303100</name>
</gene>
<dbReference type="EnsemblPlants" id="KRH22480">
    <property type="protein sequence ID" value="KRH22480"/>
    <property type="gene ID" value="GLYMA_13G303100"/>
</dbReference>